<reference evidence="1 2" key="1">
    <citation type="journal article" date="2012" name="Nat. Biotechnol.">
        <title>Draft genome sequence of pigeonpea (Cajanus cajan), an orphan legume crop of resource-poor farmers.</title>
        <authorList>
            <person name="Varshney R.K."/>
            <person name="Chen W."/>
            <person name="Li Y."/>
            <person name="Bharti A.K."/>
            <person name="Saxena R.K."/>
            <person name="Schlueter J.A."/>
            <person name="Donoghue M.T."/>
            <person name="Azam S."/>
            <person name="Fan G."/>
            <person name="Whaley A.M."/>
            <person name="Farmer A.D."/>
            <person name="Sheridan J."/>
            <person name="Iwata A."/>
            <person name="Tuteja R."/>
            <person name="Penmetsa R.V."/>
            <person name="Wu W."/>
            <person name="Upadhyaya H.D."/>
            <person name="Yang S.P."/>
            <person name="Shah T."/>
            <person name="Saxena K.B."/>
            <person name="Michael T."/>
            <person name="McCombie W.R."/>
            <person name="Yang B."/>
            <person name="Zhang G."/>
            <person name="Yang H."/>
            <person name="Wang J."/>
            <person name="Spillane C."/>
            <person name="Cook D.R."/>
            <person name="May G.D."/>
            <person name="Xu X."/>
            <person name="Jackson S.A."/>
        </authorList>
    </citation>
    <scope>NUCLEOTIDE SEQUENCE [LARGE SCALE GENOMIC DNA]</scope>
    <source>
        <strain evidence="2">cv. Asha</strain>
    </source>
</reference>
<name>A0A151T0N4_CAJCA</name>
<proteinExistence type="predicted"/>
<organism evidence="1 2">
    <name type="scientific">Cajanus cajan</name>
    <name type="common">Pigeon pea</name>
    <name type="synonym">Cajanus indicus</name>
    <dbReference type="NCBI Taxonomy" id="3821"/>
    <lineage>
        <taxon>Eukaryota</taxon>
        <taxon>Viridiplantae</taxon>
        <taxon>Streptophyta</taxon>
        <taxon>Embryophyta</taxon>
        <taxon>Tracheophyta</taxon>
        <taxon>Spermatophyta</taxon>
        <taxon>Magnoliopsida</taxon>
        <taxon>eudicotyledons</taxon>
        <taxon>Gunneridae</taxon>
        <taxon>Pentapetalae</taxon>
        <taxon>rosids</taxon>
        <taxon>fabids</taxon>
        <taxon>Fabales</taxon>
        <taxon>Fabaceae</taxon>
        <taxon>Papilionoideae</taxon>
        <taxon>50 kb inversion clade</taxon>
        <taxon>NPAAA clade</taxon>
        <taxon>indigoferoid/millettioid clade</taxon>
        <taxon>Phaseoleae</taxon>
        <taxon>Cajanus</taxon>
    </lineage>
</organism>
<sequence>QLSPQALTGYPSATNLKFQGTIHGFSIAWLNTLGFIQAYIATLELSFSHNNQTITIKGSSHKPTMESYHLLCHTLKKIAFCTFNDHYEFLVIVFGLINASSTFQATMNDLF</sequence>
<dbReference type="SUPFAM" id="SSF56672">
    <property type="entry name" value="DNA/RNA polymerases"/>
    <property type="match status" value="1"/>
</dbReference>
<dbReference type="AlphaFoldDB" id="A0A151T0N4"/>
<gene>
    <name evidence="1" type="ORF">KK1_023031</name>
</gene>
<evidence type="ECO:0000313" key="2">
    <source>
        <dbReference type="Proteomes" id="UP000075243"/>
    </source>
</evidence>
<dbReference type="EMBL" id="CM003611">
    <property type="protein sequence ID" value="KYP60624.1"/>
    <property type="molecule type" value="Genomic_DNA"/>
</dbReference>
<protein>
    <submittedName>
        <fullName evidence="1">Uncharacterized protein</fullName>
    </submittedName>
</protein>
<evidence type="ECO:0000313" key="1">
    <source>
        <dbReference type="EMBL" id="KYP60624.1"/>
    </source>
</evidence>
<keyword evidence="2" id="KW-1185">Reference proteome</keyword>
<dbReference type="Gene3D" id="3.10.10.10">
    <property type="entry name" value="HIV Type 1 Reverse Transcriptase, subunit A, domain 1"/>
    <property type="match status" value="1"/>
</dbReference>
<dbReference type="InterPro" id="IPR043502">
    <property type="entry name" value="DNA/RNA_pol_sf"/>
</dbReference>
<feature type="non-terminal residue" evidence="1">
    <location>
        <position position="1"/>
    </location>
</feature>
<accession>A0A151T0N4</accession>
<dbReference type="Gramene" id="C.cajan_22373.t">
    <property type="protein sequence ID" value="C.cajan_22373.t"/>
    <property type="gene ID" value="C.cajan_22373"/>
</dbReference>
<dbReference type="Proteomes" id="UP000075243">
    <property type="component" value="Chromosome 9"/>
</dbReference>